<gene>
    <name evidence="2" type="ORF">DIZ78_12600</name>
</gene>
<dbReference type="EMBL" id="QFXE01000015">
    <property type="protein sequence ID" value="RDH84390.1"/>
    <property type="molecule type" value="Genomic_DNA"/>
</dbReference>
<comment type="caution">
    <text evidence="2">The sequence shown here is derived from an EMBL/GenBank/DDBJ whole genome shotgun (WGS) entry which is preliminary data.</text>
</comment>
<name>A0A370DIL6_9GAMM</name>
<protein>
    <recommendedName>
        <fullName evidence="1">Ice-binding protein C-terminal domain-containing protein</fullName>
    </recommendedName>
</protein>
<organism evidence="2 3">
    <name type="scientific">endosymbiont of Escarpia spicata</name>
    <dbReference type="NCBI Taxonomy" id="2200908"/>
    <lineage>
        <taxon>Bacteria</taxon>
        <taxon>Pseudomonadati</taxon>
        <taxon>Pseudomonadota</taxon>
        <taxon>Gammaproteobacteria</taxon>
        <taxon>sulfur-oxidizing symbionts</taxon>
    </lineage>
</organism>
<proteinExistence type="predicted"/>
<evidence type="ECO:0000313" key="2">
    <source>
        <dbReference type="EMBL" id="RDH84390.1"/>
    </source>
</evidence>
<dbReference type="NCBIfam" id="TIGR02595">
    <property type="entry name" value="PEP_CTERM"/>
    <property type="match status" value="1"/>
</dbReference>
<keyword evidence="3" id="KW-1185">Reference proteome</keyword>
<dbReference type="Pfam" id="PF07589">
    <property type="entry name" value="PEP-CTERM"/>
    <property type="match status" value="1"/>
</dbReference>
<evidence type="ECO:0000259" key="1">
    <source>
        <dbReference type="Pfam" id="PF07589"/>
    </source>
</evidence>
<dbReference type="Proteomes" id="UP000254771">
    <property type="component" value="Unassembled WGS sequence"/>
</dbReference>
<evidence type="ECO:0000313" key="3">
    <source>
        <dbReference type="Proteomes" id="UP000254771"/>
    </source>
</evidence>
<reference evidence="2 3" key="1">
    <citation type="journal article" date="2018" name="ISME J.">
        <title>Endosymbiont genomes yield clues of tubeworm success.</title>
        <authorList>
            <person name="Li Y."/>
            <person name="Liles M.R."/>
            <person name="Halanych K.M."/>
        </authorList>
    </citation>
    <scope>NUCLEOTIDE SEQUENCE [LARGE SCALE GENOMIC DNA]</scope>
    <source>
        <strain evidence="2">A1462</strain>
    </source>
</reference>
<dbReference type="AlphaFoldDB" id="A0A370DIL6"/>
<dbReference type="InterPro" id="IPR013424">
    <property type="entry name" value="Ice-binding_C"/>
</dbReference>
<feature type="domain" description="Ice-binding protein C-terminal" evidence="1">
    <location>
        <begin position="121"/>
        <end position="142"/>
    </location>
</feature>
<sequence>MVQLDLSDGQSKTVAVGDSVLFDTPVAKETTVTPTFFLDNTFTNTTSLRIDPTFDLEILSAHLGLDLPGIVNTLGVGDINITLGPLFEQHLTTPGPDIAVFDRSWALPFDQVMAADFTIRTPEPGTLILLGTGLLGVAVSRRRRTMPARYNA</sequence>
<accession>A0A370DIL6</accession>